<feature type="compositionally biased region" description="Low complexity" evidence="1">
    <location>
        <begin position="88"/>
        <end position="108"/>
    </location>
</feature>
<proteinExistence type="predicted"/>
<evidence type="ECO:0000313" key="2">
    <source>
        <dbReference type="EMBL" id="PWG02619.1"/>
    </source>
</evidence>
<reference evidence="2 3" key="1">
    <citation type="submission" date="2018-05" db="EMBL/GenBank/DDBJ databases">
        <title>Genome of Sphingosinicella humi QZX222.</title>
        <authorList>
            <person name="Qiao Z."/>
            <person name="Wang G."/>
        </authorList>
    </citation>
    <scope>NUCLEOTIDE SEQUENCE [LARGE SCALE GENOMIC DNA]</scope>
    <source>
        <strain evidence="2 3">QZX222</strain>
    </source>
</reference>
<comment type="caution">
    <text evidence="2">The sequence shown here is derived from an EMBL/GenBank/DDBJ whole genome shotgun (WGS) entry which is preliminary data.</text>
</comment>
<sequence length="261" mass="28287">MGAMIMKRHTARDWSLEEFDAWAAACDREEAVARAADEEGGPRLSLVPAAEREEVWPADLLPPAETGSVAEHRADGEAAPMAGDAESLRPAAESASESAAEPPVAATPFDGVPLEDSRKRLAGWSAERQRLFLVNLAETGSVHLASATARLTARSAYRLRARSPAFASAWDTAQQLAVGRLSALAFDRAINGRTEQVWHCGELVAEKRAPSDKLLMWLLARLDPRRFAAPWELRKDDAADPQAEARESFPALLEGLTDLPS</sequence>
<dbReference type="Proteomes" id="UP000245916">
    <property type="component" value="Unassembled WGS sequence"/>
</dbReference>
<name>A0A2U2J2Q0_9SPHN</name>
<dbReference type="AlphaFoldDB" id="A0A2U2J2Q0"/>
<gene>
    <name evidence="2" type="ORF">DF286_06880</name>
</gene>
<feature type="region of interest" description="Disordered" evidence="1">
    <location>
        <begin position="79"/>
        <end position="112"/>
    </location>
</feature>
<evidence type="ECO:0000256" key="1">
    <source>
        <dbReference type="SAM" id="MobiDB-lite"/>
    </source>
</evidence>
<keyword evidence="3" id="KW-1185">Reference proteome</keyword>
<organism evidence="2 3">
    <name type="scientific">Allosphingosinicella humi</name>
    <dbReference type="NCBI Taxonomy" id="2068657"/>
    <lineage>
        <taxon>Bacteria</taxon>
        <taxon>Pseudomonadati</taxon>
        <taxon>Pseudomonadota</taxon>
        <taxon>Alphaproteobacteria</taxon>
        <taxon>Sphingomonadales</taxon>
        <taxon>Sphingomonadaceae</taxon>
        <taxon>Allosphingosinicella</taxon>
    </lineage>
</organism>
<dbReference type="EMBL" id="QFFF01000001">
    <property type="protein sequence ID" value="PWG02619.1"/>
    <property type="molecule type" value="Genomic_DNA"/>
</dbReference>
<accession>A0A2U2J2Q0</accession>
<evidence type="ECO:0000313" key="3">
    <source>
        <dbReference type="Proteomes" id="UP000245916"/>
    </source>
</evidence>
<protein>
    <submittedName>
        <fullName evidence="2">Uncharacterized protein</fullName>
    </submittedName>
</protein>